<keyword evidence="4 6" id="KW-0472">Membrane</keyword>
<feature type="transmembrane region" description="Helical" evidence="6">
    <location>
        <begin position="176"/>
        <end position="195"/>
    </location>
</feature>
<dbReference type="PROSITE" id="PS50850">
    <property type="entry name" value="MFS"/>
    <property type="match status" value="1"/>
</dbReference>
<dbReference type="CDD" id="cd17323">
    <property type="entry name" value="MFS_Tpo1_MDR_like"/>
    <property type="match status" value="1"/>
</dbReference>
<reference evidence="8 9" key="1">
    <citation type="submission" date="2018-01" db="EMBL/GenBank/DDBJ databases">
        <title>Genome characterization of the sugarcane-associated fungus Trichoderma ghanense CCMA-1212 and their application in lignocelulose bioconversion.</title>
        <authorList>
            <person name="Steindorff A.S."/>
            <person name="Mendes T.D."/>
            <person name="Vilela E.S.D."/>
            <person name="Rodrigues D.S."/>
            <person name="Formighieri E.F."/>
            <person name="Melo I.S."/>
            <person name="Favaro L.C.L."/>
        </authorList>
    </citation>
    <scope>NUCLEOTIDE SEQUENCE [LARGE SCALE GENOMIC DNA]</scope>
    <source>
        <strain evidence="8 9">CCMA-1212</strain>
    </source>
</reference>
<dbReference type="Gene3D" id="1.20.1250.20">
    <property type="entry name" value="MFS general substrate transporter like domains"/>
    <property type="match status" value="1"/>
</dbReference>
<evidence type="ECO:0000256" key="6">
    <source>
        <dbReference type="SAM" id="Phobius"/>
    </source>
</evidence>
<evidence type="ECO:0000256" key="1">
    <source>
        <dbReference type="ARBA" id="ARBA00004141"/>
    </source>
</evidence>
<name>A0ABY2HHG9_9HYPO</name>
<evidence type="ECO:0000256" key="4">
    <source>
        <dbReference type="ARBA" id="ARBA00023136"/>
    </source>
</evidence>
<evidence type="ECO:0000313" key="9">
    <source>
        <dbReference type="Proteomes" id="UP001642720"/>
    </source>
</evidence>
<feature type="transmembrane region" description="Helical" evidence="6">
    <location>
        <begin position="428"/>
        <end position="447"/>
    </location>
</feature>
<feature type="transmembrane region" description="Helical" evidence="6">
    <location>
        <begin position="233"/>
        <end position="258"/>
    </location>
</feature>
<dbReference type="InterPro" id="IPR011701">
    <property type="entry name" value="MFS"/>
</dbReference>
<keyword evidence="3 6" id="KW-1133">Transmembrane helix</keyword>
<dbReference type="InterPro" id="IPR005829">
    <property type="entry name" value="Sugar_transporter_CS"/>
</dbReference>
<keyword evidence="9" id="KW-1185">Reference proteome</keyword>
<dbReference type="Proteomes" id="UP001642720">
    <property type="component" value="Unassembled WGS sequence"/>
</dbReference>
<dbReference type="InterPro" id="IPR020846">
    <property type="entry name" value="MFS_dom"/>
</dbReference>
<feature type="transmembrane region" description="Helical" evidence="6">
    <location>
        <begin position="264"/>
        <end position="284"/>
    </location>
</feature>
<dbReference type="Pfam" id="PF07690">
    <property type="entry name" value="MFS_1"/>
    <property type="match status" value="1"/>
</dbReference>
<accession>A0ABY2HHG9</accession>
<protein>
    <submittedName>
        <fullName evidence="8">Drug/proton antiporter YHK8</fullName>
    </submittedName>
</protein>
<feature type="transmembrane region" description="Helical" evidence="6">
    <location>
        <begin position="453"/>
        <end position="477"/>
    </location>
</feature>
<dbReference type="PROSITE" id="PS00216">
    <property type="entry name" value="SUGAR_TRANSPORT_1"/>
    <property type="match status" value="1"/>
</dbReference>
<evidence type="ECO:0000256" key="5">
    <source>
        <dbReference type="SAM" id="MobiDB-lite"/>
    </source>
</evidence>
<proteinExistence type="predicted"/>
<gene>
    <name evidence="8" type="ORF">CCMA1212_000709</name>
</gene>
<comment type="subcellular location">
    <subcellularLocation>
        <location evidence="1">Membrane</location>
        <topology evidence="1">Multi-pass membrane protein</topology>
    </subcellularLocation>
</comment>
<evidence type="ECO:0000259" key="7">
    <source>
        <dbReference type="PROSITE" id="PS50850"/>
    </source>
</evidence>
<dbReference type="GeneID" id="300572618"/>
<dbReference type="PANTHER" id="PTHR23502">
    <property type="entry name" value="MAJOR FACILITATOR SUPERFAMILY"/>
    <property type="match status" value="1"/>
</dbReference>
<feature type="transmembrane region" description="Helical" evidence="6">
    <location>
        <begin position="201"/>
        <end position="221"/>
    </location>
</feature>
<dbReference type="RefSeq" id="XP_073563963.1">
    <property type="nucleotide sequence ID" value="XM_073698168.1"/>
</dbReference>
<dbReference type="EMBL" id="PPTA01000001">
    <property type="protein sequence ID" value="TFB07762.1"/>
    <property type="molecule type" value="Genomic_DNA"/>
</dbReference>
<feature type="transmembrane region" description="Helical" evidence="6">
    <location>
        <begin position="518"/>
        <end position="538"/>
    </location>
</feature>
<sequence length="553" mass="61199">MTATDTETTSTLAPDMADREKELNNPSEGGDDGEEDARLGMTPSTRSSTRNDLRRTRSQNGYGVEDERDDDGAAEAGRQPEKDPYEVGWDGGDADPLCPRSFSKARKWLIVLICAVGSFTVTCASSIYTSTYTQMEAEFHNAREISDLGLSTFVLGIAFGPMLLSPLSEFYGRRPVYLVSWTMYVIWLVPSAVARGMATMIVARFFDGLAGSAFLTVSGGTTGDLFARHELQLPMAVFSIAPFIGPSIGPLLGGFINYFTDWRWTYYVLLIWAGAMWVAIVLLVPETYHPILLRNKARKLRKDTGDDRWMAPSEKSTKTVTRAILVSLQRPFQLLAFEPMCLLLCLFCAILLGILYLFFGAFPLVFSTNHGFKLWQIGLTFLGIGVGMVVAILTDPVWHRIRLRLMARLERATGVPGASEPEFRLPSAIAGSVLVPAGLFMFAWTTYSSVPWIVPIIGSGLFGMGNLLVFSGIFTFLVDAYPMYAASALAANAFVRCSFAAVFPLFGTQMYNTLGFQWASSLLAFLTLAMVPFPYLFFRYGKKIRRKSRYAKS</sequence>
<feature type="transmembrane region" description="Helical" evidence="6">
    <location>
        <begin position="148"/>
        <end position="164"/>
    </location>
</feature>
<feature type="region of interest" description="Disordered" evidence="5">
    <location>
        <begin position="1"/>
        <end position="90"/>
    </location>
</feature>
<dbReference type="InterPro" id="IPR036259">
    <property type="entry name" value="MFS_trans_sf"/>
</dbReference>
<feature type="compositionally biased region" description="Acidic residues" evidence="5">
    <location>
        <begin position="64"/>
        <end position="73"/>
    </location>
</feature>
<feature type="transmembrane region" description="Helical" evidence="6">
    <location>
        <begin position="484"/>
        <end position="506"/>
    </location>
</feature>
<feature type="transmembrane region" description="Helical" evidence="6">
    <location>
        <begin position="108"/>
        <end position="128"/>
    </location>
</feature>
<feature type="compositionally biased region" description="Low complexity" evidence="5">
    <location>
        <begin position="1"/>
        <end position="11"/>
    </location>
</feature>
<keyword evidence="2 6" id="KW-0812">Transmembrane</keyword>
<dbReference type="PANTHER" id="PTHR23502:SF7">
    <property type="entry name" value="DRUG_PROTON ANTIPORTER YHK8-RELATED"/>
    <property type="match status" value="1"/>
</dbReference>
<feature type="transmembrane region" description="Helical" evidence="6">
    <location>
        <begin position="374"/>
        <end position="398"/>
    </location>
</feature>
<organism evidence="8 9">
    <name type="scientific">Trichoderma ghanense</name>
    <dbReference type="NCBI Taxonomy" id="65468"/>
    <lineage>
        <taxon>Eukaryota</taxon>
        <taxon>Fungi</taxon>
        <taxon>Dikarya</taxon>
        <taxon>Ascomycota</taxon>
        <taxon>Pezizomycotina</taxon>
        <taxon>Sordariomycetes</taxon>
        <taxon>Hypocreomycetidae</taxon>
        <taxon>Hypocreales</taxon>
        <taxon>Hypocreaceae</taxon>
        <taxon>Trichoderma</taxon>
    </lineage>
</organism>
<evidence type="ECO:0000256" key="3">
    <source>
        <dbReference type="ARBA" id="ARBA00022989"/>
    </source>
</evidence>
<evidence type="ECO:0000313" key="8">
    <source>
        <dbReference type="EMBL" id="TFB07762.1"/>
    </source>
</evidence>
<feature type="domain" description="Major facilitator superfamily (MFS) profile" evidence="7">
    <location>
        <begin position="110"/>
        <end position="544"/>
    </location>
</feature>
<feature type="transmembrane region" description="Helical" evidence="6">
    <location>
        <begin position="340"/>
        <end position="362"/>
    </location>
</feature>
<evidence type="ECO:0000256" key="2">
    <source>
        <dbReference type="ARBA" id="ARBA00022692"/>
    </source>
</evidence>
<dbReference type="SUPFAM" id="SSF103473">
    <property type="entry name" value="MFS general substrate transporter"/>
    <property type="match status" value="1"/>
</dbReference>
<comment type="caution">
    <text evidence="8">The sequence shown here is derived from an EMBL/GenBank/DDBJ whole genome shotgun (WGS) entry which is preliminary data.</text>
</comment>